<name>U9U0L7_RHIID</name>
<gene>
    <name evidence="1" type="ORF">GLOINDRAFT_2800</name>
</gene>
<evidence type="ECO:0000313" key="1">
    <source>
        <dbReference type="EMBL" id="ESA13954.1"/>
    </source>
</evidence>
<dbReference type="AlphaFoldDB" id="U9U0L7"/>
<organism evidence="1">
    <name type="scientific">Rhizophagus irregularis (strain DAOM 181602 / DAOM 197198 / MUCL 43194)</name>
    <name type="common">Arbuscular mycorrhizal fungus</name>
    <name type="synonym">Glomus intraradices</name>
    <dbReference type="NCBI Taxonomy" id="747089"/>
    <lineage>
        <taxon>Eukaryota</taxon>
        <taxon>Fungi</taxon>
        <taxon>Fungi incertae sedis</taxon>
        <taxon>Mucoromycota</taxon>
        <taxon>Glomeromycotina</taxon>
        <taxon>Glomeromycetes</taxon>
        <taxon>Glomerales</taxon>
        <taxon>Glomeraceae</taxon>
        <taxon>Rhizophagus</taxon>
    </lineage>
</organism>
<sequence length="76" mass="8870">MLLEDLQDLGRGYNNTGEEVALKTDTISRKQTPPLLSVLLWRSDEVYRRLEKRFKTKVKDIDNTLKLMPSQQHIGK</sequence>
<dbReference type="EMBL" id="KI283401">
    <property type="protein sequence ID" value="ESA13954.1"/>
    <property type="molecule type" value="Genomic_DNA"/>
</dbReference>
<dbReference type="HOGENOM" id="CLU_2655715_0_0_1"/>
<protein>
    <submittedName>
        <fullName evidence="1">Uncharacterized protein</fullName>
    </submittedName>
</protein>
<proteinExistence type="predicted"/>
<reference evidence="1" key="1">
    <citation type="submission" date="2013-07" db="EMBL/GenBank/DDBJ databases">
        <title>The genome of an arbuscular mycorrhizal fungus provides insights into the evolution of the oldest plant symbiosis.</title>
        <authorList>
            <consortium name="DOE Joint Genome Institute"/>
            <person name="Tisserant E."/>
            <person name="Malbreil M."/>
            <person name="Kuo A."/>
            <person name="Kohler A."/>
            <person name="Symeonidi A."/>
            <person name="Balestrini R."/>
            <person name="Charron P."/>
            <person name="Duensing N."/>
            <person name="Frei-dit-Frey N."/>
            <person name="Gianinazzi-Pearson V."/>
            <person name="Gilbert B."/>
            <person name="Handa Y."/>
            <person name="Hijri M."/>
            <person name="Kaul R."/>
            <person name="Kawaguchi M."/>
            <person name="Krajinski F."/>
            <person name="Lammers P."/>
            <person name="Lapierre D."/>
            <person name="Masclaux F.G."/>
            <person name="Murat C."/>
            <person name="Morin E."/>
            <person name="Ndikumana S."/>
            <person name="Pagni M."/>
            <person name="Petitpierre D."/>
            <person name="Requena N."/>
            <person name="Rosikiewicz P."/>
            <person name="Riley R."/>
            <person name="Saito K."/>
            <person name="San Clemente H."/>
            <person name="Shapiro H."/>
            <person name="van Tuinen D."/>
            <person name="Becard G."/>
            <person name="Bonfante P."/>
            <person name="Paszkowski U."/>
            <person name="Shachar-Hill Y."/>
            <person name="Young J.P."/>
            <person name="Sanders I.R."/>
            <person name="Henrissat B."/>
            <person name="Rensing S.A."/>
            <person name="Grigoriev I.V."/>
            <person name="Corradi N."/>
            <person name="Roux C."/>
            <person name="Martin F."/>
        </authorList>
    </citation>
    <scope>NUCLEOTIDE SEQUENCE</scope>
    <source>
        <strain evidence="1">DAOM 197198</strain>
    </source>
</reference>
<accession>U9U0L7</accession>